<keyword evidence="2" id="KW-1185">Reference proteome</keyword>
<dbReference type="Proteomes" id="UP001140087">
    <property type="component" value="Unassembled WGS sequence"/>
</dbReference>
<comment type="caution">
    <text evidence="1">The sequence shown here is derived from an EMBL/GenBank/DDBJ whole genome shotgun (WGS) entry which is preliminary data.</text>
</comment>
<accession>A0ACC1KLY4</accession>
<sequence>IRSDVSGTNSAESNSVDDSKPNSLYGGSARQQRQTTEGGFAPALQGLPPRDAAFFTGDDDSIREPDFGLSTPVFSTVDMGFDSGYDEEPYVLEPDYPMAPRVLLAECCVKRAASSRRENYYYTTGKKAGWWV</sequence>
<organism evidence="1 2">
    <name type="scientific">Coemansia helicoidea</name>
    <dbReference type="NCBI Taxonomy" id="1286919"/>
    <lineage>
        <taxon>Eukaryota</taxon>
        <taxon>Fungi</taxon>
        <taxon>Fungi incertae sedis</taxon>
        <taxon>Zoopagomycota</taxon>
        <taxon>Kickxellomycotina</taxon>
        <taxon>Kickxellomycetes</taxon>
        <taxon>Kickxellales</taxon>
        <taxon>Kickxellaceae</taxon>
        <taxon>Coemansia</taxon>
    </lineage>
</organism>
<evidence type="ECO:0000313" key="1">
    <source>
        <dbReference type="EMBL" id="KAJ2791449.1"/>
    </source>
</evidence>
<proteinExistence type="predicted"/>
<name>A0ACC1KLY4_9FUNG</name>
<protein>
    <submittedName>
        <fullName evidence="1">Uncharacterized protein</fullName>
    </submittedName>
</protein>
<feature type="non-terminal residue" evidence="1">
    <location>
        <position position="1"/>
    </location>
</feature>
<dbReference type="EMBL" id="JANBUN010003301">
    <property type="protein sequence ID" value="KAJ2791449.1"/>
    <property type="molecule type" value="Genomic_DNA"/>
</dbReference>
<gene>
    <name evidence="1" type="ORF">H4R21_006320</name>
</gene>
<reference evidence="1" key="1">
    <citation type="submission" date="2022-07" db="EMBL/GenBank/DDBJ databases">
        <title>Phylogenomic reconstructions and comparative analyses of Kickxellomycotina fungi.</title>
        <authorList>
            <person name="Reynolds N.K."/>
            <person name="Stajich J.E."/>
            <person name="Barry K."/>
            <person name="Grigoriev I.V."/>
            <person name="Crous P."/>
            <person name="Smith M.E."/>
        </authorList>
    </citation>
    <scope>NUCLEOTIDE SEQUENCE</scope>
    <source>
        <strain evidence="1">BCRC 34780</strain>
    </source>
</reference>
<evidence type="ECO:0000313" key="2">
    <source>
        <dbReference type="Proteomes" id="UP001140087"/>
    </source>
</evidence>